<evidence type="ECO:0000256" key="1">
    <source>
        <dbReference type="SAM" id="MobiDB-lite"/>
    </source>
</evidence>
<proteinExistence type="predicted"/>
<dbReference type="EMBL" id="JBEDUW010000005">
    <property type="protein sequence ID" value="KAK9929211.1"/>
    <property type="molecule type" value="Genomic_DNA"/>
</dbReference>
<dbReference type="Proteomes" id="UP001457282">
    <property type="component" value="Unassembled WGS sequence"/>
</dbReference>
<protein>
    <submittedName>
        <fullName evidence="2">Uncharacterized protein</fullName>
    </submittedName>
</protein>
<evidence type="ECO:0000313" key="2">
    <source>
        <dbReference type="EMBL" id="KAK9929211.1"/>
    </source>
</evidence>
<accession>A0AAW1WYY8</accession>
<organism evidence="2 3">
    <name type="scientific">Rubus argutus</name>
    <name type="common">Southern blackberry</name>
    <dbReference type="NCBI Taxonomy" id="59490"/>
    <lineage>
        <taxon>Eukaryota</taxon>
        <taxon>Viridiplantae</taxon>
        <taxon>Streptophyta</taxon>
        <taxon>Embryophyta</taxon>
        <taxon>Tracheophyta</taxon>
        <taxon>Spermatophyta</taxon>
        <taxon>Magnoliopsida</taxon>
        <taxon>eudicotyledons</taxon>
        <taxon>Gunneridae</taxon>
        <taxon>Pentapetalae</taxon>
        <taxon>rosids</taxon>
        <taxon>fabids</taxon>
        <taxon>Rosales</taxon>
        <taxon>Rosaceae</taxon>
        <taxon>Rosoideae</taxon>
        <taxon>Rosoideae incertae sedis</taxon>
        <taxon>Rubus</taxon>
    </lineage>
</organism>
<keyword evidence="3" id="KW-1185">Reference proteome</keyword>
<feature type="region of interest" description="Disordered" evidence="1">
    <location>
        <begin position="1"/>
        <end position="30"/>
    </location>
</feature>
<dbReference type="AlphaFoldDB" id="A0AAW1WYY8"/>
<evidence type="ECO:0000313" key="3">
    <source>
        <dbReference type="Proteomes" id="UP001457282"/>
    </source>
</evidence>
<sequence length="205" mass="22775">MSSSSSGKEEKMKRRWRGRSGLGDGVRKQPRVRKESGWACSIGRQRRRRWLNMAWTGQIAVESLDWWRSFGENKRQRRTMVHGEEEIVLGGSRLDRSTTTAERIGNSNRERGERVTTRAWLCGLGSTGNNGEEGGSSGGAWGEEIATWQNSASESDGGDVSWARLQRQRIDGGDDGLNGCCWRRATEMTGLTGRSAVVALGVRRS</sequence>
<gene>
    <name evidence="2" type="ORF">M0R45_026317</name>
</gene>
<reference evidence="2 3" key="1">
    <citation type="journal article" date="2023" name="G3 (Bethesda)">
        <title>A chromosome-length genome assembly and annotation of blackberry (Rubus argutus, cv. 'Hillquist').</title>
        <authorList>
            <person name="Bruna T."/>
            <person name="Aryal R."/>
            <person name="Dudchenko O."/>
            <person name="Sargent D.J."/>
            <person name="Mead D."/>
            <person name="Buti M."/>
            <person name="Cavallini A."/>
            <person name="Hytonen T."/>
            <person name="Andres J."/>
            <person name="Pham M."/>
            <person name="Weisz D."/>
            <person name="Mascagni F."/>
            <person name="Usai G."/>
            <person name="Natali L."/>
            <person name="Bassil N."/>
            <person name="Fernandez G.E."/>
            <person name="Lomsadze A."/>
            <person name="Armour M."/>
            <person name="Olukolu B."/>
            <person name="Poorten T."/>
            <person name="Britton C."/>
            <person name="Davik J."/>
            <person name="Ashrafi H."/>
            <person name="Aiden E.L."/>
            <person name="Borodovsky M."/>
            <person name="Worthington M."/>
        </authorList>
    </citation>
    <scope>NUCLEOTIDE SEQUENCE [LARGE SCALE GENOMIC DNA]</scope>
    <source>
        <strain evidence="2">PI 553951</strain>
    </source>
</reference>
<comment type="caution">
    <text evidence="2">The sequence shown here is derived from an EMBL/GenBank/DDBJ whole genome shotgun (WGS) entry which is preliminary data.</text>
</comment>
<name>A0AAW1WYY8_RUBAR</name>